<evidence type="ECO:0000256" key="9">
    <source>
        <dbReference type="ARBA" id="ARBA00023137"/>
    </source>
</evidence>
<evidence type="ECO:0000256" key="6">
    <source>
        <dbReference type="ARBA" id="ARBA00022741"/>
    </source>
</evidence>
<dbReference type="Gene3D" id="4.10.680.10">
    <property type="entry name" value="Cdc42-like binding domain"/>
    <property type="match status" value="1"/>
</dbReference>
<dbReference type="SMART" id="SM00219">
    <property type="entry name" value="TyrKc"/>
    <property type="match status" value="1"/>
</dbReference>
<keyword evidence="5" id="KW-0808">Transferase</keyword>
<dbReference type="SUPFAM" id="SSF56112">
    <property type="entry name" value="Protein kinase-like (PK-like)"/>
    <property type="match status" value="1"/>
</dbReference>
<dbReference type="FunFam" id="1.10.510.10:FF:000521">
    <property type="entry name" value="Tyrosine-protein kinase pr2"/>
    <property type="match status" value="1"/>
</dbReference>
<keyword evidence="9" id="KW-0829">Tyrosine-protein kinase</keyword>
<dbReference type="InterPro" id="IPR000719">
    <property type="entry name" value="Prot_kinase_dom"/>
</dbReference>
<dbReference type="AlphaFoldDB" id="A0A915I0K5"/>
<dbReference type="WBParaSite" id="nRc.2.0.1.t07353-RA">
    <property type="protein sequence ID" value="nRc.2.0.1.t07353-RA"/>
    <property type="gene ID" value="nRc.2.0.1.g07353"/>
</dbReference>
<evidence type="ECO:0000256" key="3">
    <source>
        <dbReference type="ARBA" id="ARBA00022443"/>
    </source>
</evidence>
<evidence type="ECO:0000256" key="4">
    <source>
        <dbReference type="ARBA" id="ARBA00022490"/>
    </source>
</evidence>
<dbReference type="InterPro" id="IPR055175">
    <property type="entry name" value="ACK/TNK-like_SAM"/>
</dbReference>
<dbReference type="Pfam" id="PF22931">
    <property type="entry name" value="SAM_TNK"/>
    <property type="match status" value="1"/>
</dbReference>
<dbReference type="GO" id="GO:0004674">
    <property type="term" value="F:protein serine/threonine kinase activity"/>
    <property type="evidence" value="ECO:0007669"/>
    <property type="project" value="UniProtKB-EC"/>
</dbReference>
<keyword evidence="6 11" id="KW-0547">Nucleotide-binding</keyword>
<comment type="catalytic activity">
    <reaction evidence="10">
        <text>L-threonyl-[protein] + ATP = O-phospho-L-threonyl-[protein] + ADP + H(+)</text>
        <dbReference type="Rhea" id="RHEA:46608"/>
        <dbReference type="Rhea" id="RHEA-COMP:11060"/>
        <dbReference type="Rhea" id="RHEA-COMP:11605"/>
        <dbReference type="ChEBI" id="CHEBI:15378"/>
        <dbReference type="ChEBI" id="CHEBI:30013"/>
        <dbReference type="ChEBI" id="CHEBI:30616"/>
        <dbReference type="ChEBI" id="CHEBI:61977"/>
        <dbReference type="ChEBI" id="CHEBI:456216"/>
        <dbReference type="EC" id="2.7.11.1"/>
    </reaction>
</comment>
<evidence type="ECO:0000256" key="8">
    <source>
        <dbReference type="ARBA" id="ARBA00022840"/>
    </source>
</evidence>
<dbReference type="InterPro" id="IPR001245">
    <property type="entry name" value="Ser-Thr/Tyr_kinase_cat_dom"/>
</dbReference>
<evidence type="ECO:0000256" key="1">
    <source>
        <dbReference type="ARBA" id="ARBA00004496"/>
    </source>
</evidence>
<dbReference type="PANTHER" id="PTHR24418">
    <property type="entry name" value="TYROSINE-PROTEIN KINASE"/>
    <property type="match status" value="1"/>
</dbReference>
<dbReference type="Pfam" id="PF09027">
    <property type="entry name" value="GTPase_binding"/>
    <property type="match status" value="1"/>
</dbReference>
<dbReference type="InterPro" id="IPR015940">
    <property type="entry name" value="UBA"/>
</dbReference>
<dbReference type="PRINTS" id="PR00109">
    <property type="entry name" value="TYRKINASE"/>
</dbReference>
<dbReference type="Proteomes" id="UP000887565">
    <property type="component" value="Unplaced"/>
</dbReference>
<organism evidence="14 15">
    <name type="scientific">Romanomermis culicivorax</name>
    <name type="common">Nematode worm</name>
    <dbReference type="NCBI Taxonomy" id="13658"/>
    <lineage>
        <taxon>Eukaryota</taxon>
        <taxon>Metazoa</taxon>
        <taxon>Ecdysozoa</taxon>
        <taxon>Nematoda</taxon>
        <taxon>Enoplea</taxon>
        <taxon>Dorylaimia</taxon>
        <taxon>Mermithida</taxon>
        <taxon>Mermithoidea</taxon>
        <taxon>Mermithidae</taxon>
        <taxon>Romanomermis</taxon>
    </lineage>
</organism>
<dbReference type="InterPro" id="IPR017441">
    <property type="entry name" value="Protein_kinase_ATP_BS"/>
</dbReference>
<dbReference type="Gene3D" id="1.10.510.10">
    <property type="entry name" value="Transferase(Phosphotransferase) domain 1"/>
    <property type="match status" value="1"/>
</dbReference>
<evidence type="ECO:0000256" key="11">
    <source>
        <dbReference type="PROSITE-ProRule" id="PRU10141"/>
    </source>
</evidence>
<dbReference type="InterPro" id="IPR020635">
    <property type="entry name" value="Tyr_kinase_cat_dom"/>
</dbReference>
<evidence type="ECO:0000256" key="7">
    <source>
        <dbReference type="ARBA" id="ARBA00022777"/>
    </source>
</evidence>
<dbReference type="InterPro" id="IPR009060">
    <property type="entry name" value="UBA-like_sf"/>
</dbReference>
<evidence type="ECO:0000256" key="2">
    <source>
        <dbReference type="ARBA" id="ARBA00011903"/>
    </source>
</evidence>
<keyword evidence="8 11" id="KW-0067">ATP-binding</keyword>
<dbReference type="PROSITE" id="PS50030">
    <property type="entry name" value="UBA"/>
    <property type="match status" value="1"/>
</dbReference>
<evidence type="ECO:0000259" key="12">
    <source>
        <dbReference type="PROSITE" id="PS50011"/>
    </source>
</evidence>
<name>A0A915I0K5_ROMCU</name>
<dbReference type="InterPro" id="IPR037085">
    <property type="entry name" value="Cdc42-bd-like_dom_sf"/>
</dbReference>
<dbReference type="GO" id="GO:0005737">
    <property type="term" value="C:cytoplasm"/>
    <property type="evidence" value="ECO:0007669"/>
    <property type="project" value="UniProtKB-SubCell"/>
</dbReference>
<dbReference type="Pfam" id="PF07714">
    <property type="entry name" value="PK_Tyr_Ser-Thr"/>
    <property type="match status" value="1"/>
</dbReference>
<comment type="subcellular location">
    <subcellularLocation>
        <location evidence="1">Cytoplasm</location>
    </subcellularLocation>
</comment>
<sequence>MHRTISRTYVRSNNSSKIMIDDRSLLSDLLSEVDLSGFENILVEKLQITRLEHFEHVKESDLKSIGLSQPAIRRLLKHAKDKRSTLRKTGVLDKLKSPNLRSKDPSFQNDNCQSTCLILKEEIKLMEKLGEGSFGVVKRAWWNQGLGRKMDVAVKLLRNSETLDDDFLLEINALHRLKHSNLIRLYGLVMTKPLMMVVELCLGGSLLDRLRNSKKPTVLVSQLVDYAKQIVEGMAYLEAKHLIHRDLAARNVLLADENEKIVKIGDFGLMRSLENKDDYYVMNAEKKIPFAWCPPEALKQRKFSHASDVWSFGVTIWEMFSFGEEPWCGYSGPEIIKKISADEKLVKLPSCPSIFYALMLECWTIDPTKRLKFASLKQRLKNAHRESRGADQYYWYGQNERSRKIGKFPRKSITLSTKSKSKEISQPLKGSFVHTGHGDAKGGESWGRPEKIDDIYLRNPMPLIDLNENLHQTVSTHPRSSPTASWQNFDEPPNTSHYYAPVPCDYDSPWLCEKSTSDQSFKKELTSRLMSLQQQKTDKQSFGTWHSSFGQKDQITNSVLEQTTSSYNNNYHQTIIPSPSWSQKPAATKIVDKQLLAQFDPLAEKPAQNLVDAVHARVPFASHDRCAQLLRRCRMNVQESVEQLKLEKLIDMNLADRETCQRALQRCSWDIERAASSILD</sequence>
<dbReference type="OMA" id="HIRSERY"/>
<dbReference type="PROSITE" id="PS00109">
    <property type="entry name" value="PROTEIN_KINASE_TYR"/>
    <property type="match status" value="1"/>
</dbReference>
<dbReference type="EC" id="2.7.10.2" evidence="2"/>
<keyword evidence="7" id="KW-0418">Kinase</keyword>
<evidence type="ECO:0000313" key="15">
    <source>
        <dbReference type="WBParaSite" id="nRc.2.0.1.t07353-RA"/>
    </source>
</evidence>
<evidence type="ECO:0000259" key="13">
    <source>
        <dbReference type="PROSITE" id="PS50030"/>
    </source>
</evidence>
<proteinExistence type="predicted"/>
<dbReference type="GO" id="GO:0005524">
    <property type="term" value="F:ATP binding"/>
    <property type="evidence" value="ECO:0007669"/>
    <property type="project" value="UniProtKB-UniRule"/>
</dbReference>
<dbReference type="GO" id="GO:0004715">
    <property type="term" value="F:non-membrane spanning protein tyrosine kinase activity"/>
    <property type="evidence" value="ECO:0007669"/>
    <property type="project" value="UniProtKB-EC"/>
</dbReference>
<dbReference type="Gene3D" id="3.30.200.20">
    <property type="entry name" value="Phosphorylase Kinase, domain 1"/>
    <property type="match status" value="1"/>
</dbReference>
<dbReference type="InterPro" id="IPR015116">
    <property type="entry name" value="Cdc42-bd-like"/>
</dbReference>
<protein>
    <recommendedName>
        <fullName evidence="2">non-specific protein-tyrosine kinase</fullName>
        <ecNumber evidence="2">2.7.10.2</ecNumber>
    </recommendedName>
</protein>
<dbReference type="InterPro" id="IPR008266">
    <property type="entry name" value="Tyr_kinase_AS"/>
</dbReference>
<reference evidence="15" key="1">
    <citation type="submission" date="2022-11" db="UniProtKB">
        <authorList>
            <consortium name="WormBaseParasite"/>
        </authorList>
    </citation>
    <scope>IDENTIFICATION</scope>
</reference>
<evidence type="ECO:0000313" key="14">
    <source>
        <dbReference type="Proteomes" id="UP000887565"/>
    </source>
</evidence>
<feature type="domain" description="UBA" evidence="13">
    <location>
        <begin position="639"/>
        <end position="680"/>
    </location>
</feature>
<keyword evidence="4" id="KW-0963">Cytoplasm</keyword>
<dbReference type="PROSITE" id="PS50011">
    <property type="entry name" value="PROTEIN_KINASE_DOM"/>
    <property type="match status" value="1"/>
</dbReference>
<dbReference type="PROSITE" id="PS00107">
    <property type="entry name" value="PROTEIN_KINASE_ATP"/>
    <property type="match status" value="1"/>
</dbReference>
<dbReference type="InterPro" id="IPR050198">
    <property type="entry name" value="Non-receptor_tyrosine_kinases"/>
</dbReference>
<dbReference type="FunFam" id="4.10.680.10:FF:000001">
    <property type="entry name" value="activated CDC42 kinase 1 isoform X1"/>
    <property type="match status" value="1"/>
</dbReference>
<feature type="domain" description="Protein kinase" evidence="12">
    <location>
        <begin position="123"/>
        <end position="394"/>
    </location>
</feature>
<keyword evidence="14" id="KW-1185">Reference proteome</keyword>
<evidence type="ECO:0000256" key="10">
    <source>
        <dbReference type="ARBA" id="ARBA00047899"/>
    </source>
</evidence>
<accession>A0A915I0K5</accession>
<feature type="binding site" evidence="11">
    <location>
        <position position="155"/>
    </location>
    <ligand>
        <name>ATP</name>
        <dbReference type="ChEBI" id="CHEBI:30616"/>
    </ligand>
</feature>
<evidence type="ECO:0000256" key="5">
    <source>
        <dbReference type="ARBA" id="ARBA00022679"/>
    </source>
</evidence>
<dbReference type="SUPFAM" id="SSF46934">
    <property type="entry name" value="UBA-like"/>
    <property type="match status" value="1"/>
</dbReference>
<dbReference type="InterPro" id="IPR011009">
    <property type="entry name" value="Kinase-like_dom_sf"/>
</dbReference>
<keyword evidence="3" id="KW-0728">SH3 domain</keyword>